<name>A0A0L0QM74_VIRPA</name>
<dbReference type="PATRIC" id="fig|1473.5.peg.1533"/>
<organism evidence="1 2">
    <name type="scientific">Virgibacillus pantothenticus</name>
    <dbReference type="NCBI Taxonomy" id="1473"/>
    <lineage>
        <taxon>Bacteria</taxon>
        <taxon>Bacillati</taxon>
        <taxon>Bacillota</taxon>
        <taxon>Bacilli</taxon>
        <taxon>Bacillales</taxon>
        <taxon>Bacillaceae</taxon>
        <taxon>Virgibacillus</taxon>
    </lineage>
</organism>
<evidence type="ECO:0000313" key="1">
    <source>
        <dbReference type="EMBL" id="KNE19661.1"/>
    </source>
</evidence>
<proteinExistence type="predicted"/>
<dbReference type="RefSeq" id="WP_050352207.1">
    <property type="nucleotide sequence ID" value="NZ_CP073011.1"/>
</dbReference>
<comment type="caution">
    <text evidence="1">The sequence shown here is derived from an EMBL/GenBank/DDBJ whole genome shotgun (WGS) entry which is preliminary data.</text>
</comment>
<sequence>MTDKIIGGKRCCGKTTELIKKASAEHLYILCPNKGMAKIIFNQAKDMGLDIPFPITIEDLPLHNPHIKEVLIDEVEMVLQQLIGIRVAEMSTSYHLEELPSLRREDTQERSSLLTIELEDESSVPKVFYQGEEVTNKVRVSFNWDTREESPLSGGTRYNIEHFVKCIDNDE</sequence>
<protein>
    <submittedName>
        <fullName evidence="1">Uncharacterized protein</fullName>
    </submittedName>
</protein>
<gene>
    <name evidence="1" type="ORF">AFK71_14480</name>
</gene>
<dbReference type="AlphaFoldDB" id="A0A0L0QM74"/>
<reference evidence="2" key="1">
    <citation type="submission" date="2015-07" db="EMBL/GenBank/DDBJ databases">
        <title>Fjat-10053 dsm26.</title>
        <authorList>
            <person name="Liu B."/>
            <person name="Wang J."/>
            <person name="Zhu Y."/>
            <person name="Liu G."/>
            <person name="Chen Q."/>
            <person name="Chen Z."/>
            <person name="Lan J."/>
            <person name="Che J."/>
            <person name="Ge C."/>
            <person name="Shi H."/>
            <person name="Pan Z."/>
            <person name="Liu X."/>
        </authorList>
    </citation>
    <scope>NUCLEOTIDE SEQUENCE [LARGE SCALE GENOMIC DNA]</scope>
    <source>
        <strain evidence="2">DSM 26</strain>
    </source>
</reference>
<dbReference type="Proteomes" id="UP000036780">
    <property type="component" value="Unassembled WGS sequence"/>
</dbReference>
<accession>A0A0L0QM74</accession>
<dbReference type="EMBL" id="LGTO01000007">
    <property type="protein sequence ID" value="KNE19661.1"/>
    <property type="molecule type" value="Genomic_DNA"/>
</dbReference>
<keyword evidence="2" id="KW-1185">Reference proteome</keyword>
<dbReference type="GeneID" id="66871302"/>
<dbReference type="OrthoDB" id="2943085at2"/>
<evidence type="ECO:0000313" key="2">
    <source>
        <dbReference type="Proteomes" id="UP000036780"/>
    </source>
</evidence>